<dbReference type="EMBL" id="JACHEM010000017">
    <property type="protein sequence ID" value="MBB6439113.1"/>
    <property type="molecule type" value="Genomic_DNA"/>
</dbReference>
<evidence type="ECO:0000313" key="2">
    <source>
        <dbReference type="Proteomes" id="UP000540423"/>
    </source>
</evidence>
<sequence length="48" mass="4944">MTKNGSNGHDDGDRTFHDVVAQEVGQISVLARITDPTEGLTTAGSASS</sequence>
<dbReference type="RefSeq" id="WP_185035634.1">
    <property type="nucleotide sequence ID" value="NZ_BNBN01000017.1"/>
</dbReference>
<comment type="caution">
    <text evidence="1">The sequence shown here is derived from an EMBL/GenBank/DDBJ whole genome shotgun (WGS) entry which is preliminary data.</text>
</comment>
<accession>A0A7X0HKE3</accession>
<evidence type="ECO:0000313" key="1">
    <source>
        <dbReference type="EMBL" id="MBB6439113.1"/>
    </source>
</evidence>
<organism evidence="1 2">
    <name type="scientific">Streptomyces candidus</name>
    <dbReference type="NCBI Taxonomy" id="67283"/>
    <lineage>
        <taxon>Bacteria</taxon>
        <taxon>Bacillati</taxon>
        <taxon>Actinomycetota</taxon>
        <taxon>Actinomycetes</taxon>
        <taxon>Kitasatosporales</taxon>
        <taxon>Streptomycetaceae</taxon>
        <taxon>Streptomyces</taxon>
    </lineage>
</organism>
<keyword evidence="2" id="KW-1185">Reference proteome</keyword>
<proteinExistence type="predicted"/>
<gene>
    <name evidence="1" type="ORF">HNQ79_005625</name>
</gene>
<dbReference type="Proteomes" id="UP000540423">
    <property type="component" value="Unassembled WGS sequence"/>
</dbReference>
<protein>
    <submittedName>
        <fullName evidence="1">Uncharacterized protein</fullName>
    </submittedName>
</protein>
<name>A0A7X0HKE3_9ACTN</name>
<dbReference type="AlphaFoldDB" id="A0A7X0HKE3"/>
<reference evidence="1 2" key="1">
    <citation type="submission" date="2020-08" db="EMBL/GenBank/DDBJ databases">
        <title>Genomic Encyclopedia of Type Strains, Phase IV (KMG-IV): sequencing the most valuable type-strain genomes for metagenomic binning, comparative biology and taxonomic classification.</title>
        <authorList>
            <person name="Goeker M."/>
        </authorList>
    </citation>
    <scope>NUCLEOTIDE SEQUENCE [LARGE SCALE GENOMIC DNA]</scope>
    <source>
        <strain evidence="1 2">DSM 40141</strain>
    </source>
</reference>